<gene>
    <name evidence="2" type="ORF">K0M31_004517</name>
</gene>
<name>A0AA40FXX3_9HYME</name>
<feature type="region of interest" description="Disordered" evidence="1">
    <location>
        <begin position="1"/>
        <end position="26"/>
    </location>
</feature>
<evidence type="ECO:0000313" key="3">
    <source>
        <dbReference type="Proteomes" id="UP001177670"/>
    </source>
</evidence>
<keyword evidence="3" id="KW-1185">Reference proteome</keyword>
<evidence type="ECO:0000256" key="1">
    <source>
        <dbReference type="SAM" id="MobiDB-lite"/>
    </source>
</evidence>
<dbReference type="AlphaFoldDB" id="A0AA40FXX3"/>
<evidence type="ECO:0000313" key="2">
    <source>
        <dbReference type="EMBL" id="KAK1126896.1"/>
    </source>
</evidence>
<comment type="caution">
    <text evidence="2">The sequence shown here is derived from an EMBL/GenBank/DDBJ whole genome shotgun (WGS) entry which is preliminary data.</text>
</comment>
<sequence length="53" mass="5766">LSHSKALQALDDLRAPAKREPREQFSAAVPRTSVYERLSVSLNESLTNGPTAS</sequence>
<feature type="non-terminal residue" evidence="2">
    <location>
        <position position="1"/>
    </location>
</feature>
<dbReference type="Proteomes" id="UP001177670">
    <property type="component" value="Unassembled WGS sequence"/>
</dbReference>
<feature type="compositionally biased region" description="Basic and acidic residues" evidence="1">
    <location>
        <begin position="11"/>
        <end position="23"/>
    </location>
</feature>
<organism evidence="2 3">
    <name type="scientific">Melipona bicolor</name>
    <dbReference type="NCBI Taxonomy" id="60889"/>
    <lineage>
        <taxon>Eukaryota</taxon>
        <taxon>Metazoa</taxon>
        <taxon>Ecdysozoa</taxon>
        <taxon>Arthropoda</taxon>
        <taxon>Hexapoda</taxon>
        <taxon>Insecta</taxon>
        <taxon>Pterygota</taxon>
        <taxon>Neoptera</taxon>
        <taxon>Endopterygota</taxon>
        <taxon>Hymenoptera</taxon>
        <taxon>Apocrita</taxon>
        <taxon>Aculeata</taxon>
        <taxon>Apoidea</taxon>
        <taxon>Anthophila</taxon>
        <taxon>Apidae</taxon>
        <taxon>Melipona</taxon>
    </lineage>
</organism>
<accession>A0AA40FXX3</accession>
<dbReference type="EMBL" id="JAHYIQ010000013">
    <property type="protein sequence ID" value="KAK1126896.1"/>
    <property type="molecule type" value="Genomic_DNA"/>
</dbReference>
<proteinExistence type="predicted"/>
<reference evidence="2" key="1">
    <citation type="submission" date="2021-10" db="EMBL/GenBank/DDBJ databases">
        <title>Melipona bicolor Genome sequencing and assembly.</title>
        <authorList>
            <person name="Araujo N.S."/>
            <person name="Arias M.C."/>
        </authorList>
    </citation>
    <scope>NUCLEOTIDE SEQUENCE</scope>
    <source>
        <strain evidence="2">USP_2M_L1-L4_2017</strain>
        <tissue evidence="2">Whole body</tissue>
    </source>
</reference>
<protein>
    <submittedName>
        <fullName evidence="2">Uncharacterized protein</fullName>
    </submittedName>
</protein>